<evidence type="ECO:0000256" key="7">
    <source>
        <dbReference type="SAM" id="MobiDB-lite"/>
    </source>
</evidence>
<evidence type="ECO:0000259" key="9">
    <source>
        <dbReference type="Pfam" id="PF09779"/>
    </source>
</evidence>
<feature type="compositionally biased region" description="Gly residues" evidence="7">
    <location>
        <begin position="703"/>
        <end position="712"/>
    </location>
</feature>
<feature type="compositionally biased region" description="Polar residues" evidence="7">
    <location>
        <begin position="716"/>
        <end position="742"/>
    </location>
</feature>
<evidence type="ECO:0000256" key="5">
    <source>
        <dbReference type="ARBA" id="ARBA00023136"/>
    </source>
</evidence>
<feature type="domain" description="Ima1 N-terminal" evidence="9">
    <location>
        <begin position="42"/>
        <end position="177"/>
    </location>
</feature>
<dbReference type="AlphaFoldDB" id="A0A6E8VB32"/>
<keyword evidence="3 8" id="KW-0812">Transmembrane</keyword>
<keyword evidence="4 8" id="KW-1133">Transmembrane helix</keyword>
<dbReference type="GO" id="GO:0051015">
    <property type="term" value="F:actin filament binding"/>
    <property type="evidence" value="ECO:0007669"/>
    <property type="project" value="TreeGrafter"/>
</dbReference>
<evidence type="ECO:0000256" key="2">
    <source>
        <dbReference type="ARBA" id="ARBA00007600"/>
    </source>
</evidence>
<reference key="1">
    <citation type="journal article" date="2019" name="Genes (Basel)">
        <title>A High-Quality De novo Genome Assembly from a Single Mosquito Using PacBio Sequencing.</title>
        <authorList>
            <person name="Kingan S.B."/>
            <person name="Heaton H."/>
            <person name="Cudini J."/>
            <person name="Lambert C.C."/>
            <person name="Baybayan P."/>
            <person name="Galvin B.D."/>
            <person name="Durbin R."/>
            <person name="Korlach J."/>
            <person name="Lawniczak M.K.N."/>
        </authorList>
    </citation>
    <scope>NUCLEOTIDE SEQUENCE [LARGE SCALE GENOMIC DNA]</scope>
    <source>
        <strain>Mali-NIH</strain>
    </source>
</reference>
<dbReference type="GO" id="GO:0005521">
    <property type="term" value="F:lamin binding"/>
    <property type="evidence" value="ECO:0007669"/>
    <property type="project" value="TreeGrafter"/>
</dbReference>
<dbReference type="GeneID" id="120961087"/>
<name>A0A6E8VB32_ANOCL</name>
<keyword evidence="6" id="KW-0539">Nucleus</keyword>
<evidence type="ECO:0000313" key="11">
    <source>
        <dbReference type="Proteomes" id="UP001105220"/>
    </source>
</evidence>
<dbReference type="VEuPathDB" id="VectorBase:ACMO_010795"/>
<dbReference type="EnsemblMetazoa" id="ACON002023-RA">
    <property type="protein sequence ID" value="ACON002023-PA"/>
    <property type="gene ID" value="ACON002023"/>
</dbReference>
<dbReference type="PANTHER" id="PTHR28646">
    <property type="entry name" value="TRANSMEMBRANE PROTEIN 201"/>
    <property type="match status" value="1"/>
</dbReference>
<comment type="similarity">
    <text evidence="2">Belongs to the TMEM201 family.</text>
</comment>
<feature type="transmembrane region" description="Helical" evidence="8">
    <location>
        <begin position="6"/>
        <end position="32"/>
    </location>
</feature>
<feature type="region of interest" description="Disordered" evidence="7">
    <location>
        <begin position="437"/>
        <end position="499"/>
    </location>
</feature>
<evidence type="ECO:0000256" key="3">
    <source>
        <dbReference type="ARBA" id="ARBA00022692"/>
    </source>
</evidence>
<dbReference type="GO" id="GO:0005637">
    <property type="term" value="C:nuclear inner membrane"/>
    <property type="evidence" value="ECO:0007669"/>
    <property type="project" value="UniProtKB-SubCell"/>
</dbReference>
<evidence type="ECO:0000256" key="4">
    <source>
        <dbReference type="ARBA" id="ARBA00022989"/>
    </source>
</evidence>
<accession>A0A6E8VB32</accession>
<evidence type="ECO:0000256" key="6">
    <source>
        <dbReference type="ARBA" id="ARBA00023242"/>
    </source>
</evidence>
<feature type="region of interest" description="Disordered" evidence="7">
    <location>
        <begin position="703"/>
        <end position="744"/>
    </location>
</feature>
<keyword evidence="11" id="KW-1185">Reference proteome</keyword>
<comment type="subcellular location">
    <subcellularLocation>
        <location evidence="1">Nucleus inner membrane</location>
        <topology evidence="1">Multi-pass membrane protein</topology>
    </subcellularLocation>
</comment>
<dbReference type="VEuPathDB" id="VectorBase:ACON2_029943"/>
<protein>
    <submittedName>
        <fullName evidence="10">Ima1_N domain-containing protein</fullName>
    </submittedName>
</protein>
<dbReference type="InterPro" id="IPR040041">
    <property type="entry name" value="TMEM201"/>
</dbReference>
<reference evidence="10" key="2">
    <citation type="submission" date="2020-05" db="UniProtKB">
        <authorList>
            <consortium name="EnsemblMetazoa"/>
        </authorList>
    </citation>
    <scope>IDENTIFICATION</scope>
    <source>
        <strain evidence="10">Ngousso</strain>
    </source>
</reference>
<evidence type="ECO:0000313" key="10">
    <source>
        <dbReference type="EnsemblMetazoa" id="ACON002023-PA"/>
    </source>
</evidence>
<proteinExistence type="inferred from homology"/>
<dbReference type="Pfam" id="PF09779">
    <property type="entry name" value="Ima1_N"/>
    <property type="match status" value="1"/>
</dbReference>
<dbReference type="VEuPathDB" id="VectorBase:ACON002023"/>
<feature type="compositionally biased region" description="Polar residues" evidence="7">
    <location>
        <begin position="483"/>
        <end position="499"/>
    </location>
</feature>
<evidence type="ECO:0000256" key="1">
    <source>
        <dbReference type="ARBA" id="ARBA00004473"/>
    </source>
</evidence>
<dbReference type="InterPro" id="IPR018617">
    <property type="entry name" value="Ima1_N"/>
</dbReference>
<dbReference type="GO" id="GO:0030473">
    <property type="term" value="P:nuclear migration along microtubule"/>
    <property type="evidence" value="ECO:0007669"/>
    <property type="project" value="TreeGrafter"/>
</dbReference>
<dbReference type="Proteomes" id="UP001105220">
    <property type="component" value="Unplaced"/>
</dbReference>
<evidence type="ECO:0000256" key="8">
    <source>
        <dbReference type="SAM" id="Phobius"/>
    </source>
</evidence>
<keyword evidence="5 8" id="KW-0472">Membrane</keyword>
<feature type="region of interest" description="Disordered" evidence="7">
    <location>
        <begin position="760"/>
        <end position="779"/>
    </location>
</feature>
<organism evidence="10 11">
    <name type="scientific">Anopheles coluzzii</name>
    <name type="common">African malaria mosquito</name>
    <dbReference type="NCBI Taxonomy" id="1518534"/>
    <lineage>
        <taxon>Eukaryota</taxon>
        <taxon>Metazoa</taxon>
        <taxon>Ecdysozoa</taxon>
        <taxon>Arthropoda</taxon>
        <taxon>Hexapoda</taxon>
        <taxon>Insecta</taxon>
        <taxon>Pterygota</taxon>
        <taxon>Neoptera</taxon>
        <taxon>Endopterygota</taxon>
        <taxon>Diptera</taxon>
        <taxon>Nematocera</taxon>
        <taxon>Culicoidea</taxon>
        <taxon>Culicidae</taxon>
        <taxon>Anophelinae</taxon>
        <taxon>Anopheles</taxon>
    </lineage>
</organism>
<dbReference type="KEGG" id="acoz:120961087"/>
<dbReference type="RefSeq" id="XP_040240660.2">
    <property type="nucleotide sequence ID" value="XM_040384726.2"/>
</dbReference>
<sequence length="970" mass="104452">MGANFLIMLGTIVVPLVVICFVSIVTFVNLYLNVRRRFPAKVNCWFCNHDTHVPYEQSNSFVCPACKQYNGFSADGDYNREIPEQYQQRLNNYHYHHPANVTDDDKWDSSTVRSVAGSGRPQPTSNGLCFGCNRNQELKIHQLASFVPENEDNYDAEVEEYRKQLEQAYKLCGRCERVLKRTLNDVKRNVLGSKLAQIGSKSLTALDMHIRASGKQQAHQKRQRWAKVCVWAITGLLAVKLQHHFADSGWTVAELMLHCPAAILSAFNMALSYGMAMRELFWNLADRVLAEPSVQQTTERFETIGYEIFLQYVPKSVVQTSAHYLESLSAQVPHERSSPALLNAAIVALAALLASLGSQRTIVKQLLIVVLCAADCAVVFAEAKDAPTIAFLLTSGALLVSLSCLGQRLIRSDVPAGNLNSSFHKIYSQQCKESDYSDAETSAAGERDTSFTGPGQGHGSFGSKSPPLLHRTIAGGGDMSGKSLDTTKSGSPSGMSFSTTNPFLMADGSPPLGCGSKISGSLFNVAACTNHRSSSIGPADKESVFSGRTIVPSSNHHPSSAHSLLKTPSFSVDNFQTVSHGLTHRRNHSRYSGPTNNQFHYSMSTINQQEEEDHPSQLIPDDIDRLSISGRVSLNSASVLSRSRVSLSGTTNPFAKKSLHEPEYDERVMLPSAGSLHHRARVFRAPEPFKGYAKDTLWTGGNGGGGIGGPFGGQLTHMSRTSSQSSGFESQAGTTRRNTPTEVDSAANVEMPSDELLSQHIASQPRSEQPSPVPSSASVFEWNNITGGASIFGSKATPSSQHQRSLFSEQNLFNSALQQPTAAIDGRMGPAQGGAAAAAAGGFTTMEGSGLFFPKLARTSTIGNGSIATGTTITPHMAARHIFPPQQSKTPSYHHQFSHNTTTTTTAAGVCTPFGNTASFASKALPSSPASLAGSSHYTSTKSTATGRASLLNISKFTHELSHNGTLPTA</sequence>
<dbReference type="PANTHER" id="PTHR28646:SF1">
    <property type="entry name" value="TRANSMEMBRANE PROTEIN 201"/>
    <property type="match status" value="1"/>
</dbReference>